<feature type="compositionally biased region" description="Basic and acidic residues" evidence="1">
    <location>
        <begin position="154"/>
        <end position="163"/>
    </location>
</feature>
<dbReference type="InterPro" id="IPR000008">
    <property type="entry name" value="C2_dom"/>
</dbReference>
<dbReference type="Pfam" id="PF00168">
    <property type="entry name" value="C2"/>
    <property type="match status" value="1"/>
</dbReference>
<feature type="compositionally biased region" description="Polar residues" evidence="1">
    <location>
        <begin position="756"/>
        <end position="766"/>
    </location>
</feature>
<evidence type="ECO:0000256" key="1">
    <source>
        <dbReference type="SAM" id="MobiDB-lite"/>
    </source>
</evidence>
<feature type="compositionally biased region" description="Pro residues" evidence="1">
    <location>
        <begin position="393"/>
        <end position="405"/>
    </location>
</feature>
<comment type="caution">
    <text evidence="3">The sequence shown here is derived from an EMBL/GenBank/DDBJ whole genome shotgun (WGS) entry which is preliminary data.</text>
</comment>
<reference evidence="3" key="1">
    <citation type="submission" date="2021-07" db="EMBL/GenBank/DDBJ databases">
        <authorList>
            <person name="Durling M."/>
        </authorList>
    </citation>
    <scope>NUCLEOTIDE SEQUENCE</scope>
</reference>
<dbReference type="EMBL" id="CAJVRL010000089">
    <property type="protein sequence ID" value="CAG8959125.1"/>
    <property type="molecule type" value="Genomic_DNA"/>
</dbReference>
<feature type="compositionally biased region" description="Polar residues" evidence="1">
    <location>
        <begin position="286"/>
        <end position="336"/>
    </location>
</feature>
<sequence length="981" mass="108151">MSARMKVNALNTMHTAGIFSDMTVDGPEIGTLVVIVDRAKNLPNRKTIGKQDPYCAARLGKEAKKTETDRRGGQTPRWDQELRFTVHDSADYYQLKVSVFNDDKRTDLIGENFVDLRSIIVPGGGQSDVWHNLNCKGKYAGEIRIEITYYDTRPKQEKPEKAKQLAPSTIEDGGRDSLKGPRQPKPAVKRRPLPSDPVTGAPPPASAIPDHVQTPPRGYKSPTAAPEHSQTPPRSYELPANGNEYAQNPPRNHQQPPNAVPEQVQMPNRGAPTAIPQHVQTPPRGYQSTGYVPNQSPLQSFEYNNNTPPTQHSQGGYDNSQNHNVYSSTPPSSKPISQDRYDPYDPYVTNDYIQSNGGSRGRYDDEDEMNDPRDAYNRHTPYELPQPEEFGSPPSPGGPPPPPPAHGGRQNSHQASPTPPTRQNSYYPPESRSPNVYDSPTKSRGHSITNYSAPKSYMAYAAPKSDDPFRKSGGSYQESPPRQHSYDSRYNSNYESMQPTVEDAPPSPSGRYRGESHSSRTEDRRYGEVPSTAPLNLSGRGSSPSGYDNAPSATTRQHSNSMGYASNNSQISLRERSQTGTVSSRNSYNTLSQPQQQNQRRRSNSHLSEVDGDYGLPPVPATLVAGMDPMIAQEISERIYDERRSSFSNQALVRTHDRYQDSPSYHQESPQQHPYSSDAMVPFVPASSSSYDERQSRYSNAIVPVNKARQVSPDTRRPIRKSVSPSPGASPGRDDGRRLSGVPFGPDSYNALNPKISGSTSTQSLSARYDIDKPDPDEKIITHDGREIDPSDHIPESNYAPLLESKGPKYASQQPDRNYRGPTSNSQPSSGRKQLRVAPRPQSMAITHSSPMYMNTGPNDPMVSSTGRNRLQKKANRISAMPTPHSNPLTPITSYQSNSYSSRSVPRPNTADYYPNENYAPSYGAGYRGSAGPPIPAKVPIGSMNSAPPQQNHSGGGDAWALLEEMKNIDLGSGRARRRGY</sequence>
<feature type="compositionally biased region" description="Polar residues" evidence="1">
    <location>
        <begin position="844"/>
        <end position="869"/>
    </location>
</feature>
<feature type="region of interest" description="Disordered" evidence="1">
    <location>
        <begin position="154"/>
        <end position="622"/>
    </location>
</feature>
<feature type="compositionally biased region" description="Basic and acidic residues" evidence="1">
    <location>
        <begin position="512"/>
        <end position="527"/>
    </location>
</feature>
<accession>A0A9N9L2R4</accession>
<keyword evidence="4" id="KW-1185">Reference proteome</keyword>
<feature type="compositionally biased region" description="Polar residues" evidence="1">
    <location>
        <begin position="811"/>
        <end position="832"/>
    </location>
</feature>
<feature type="compositionally biased region" description="Polar residues" evidence="1">
    <location>
        <begin position="533"/>
        <end position="591"/>
    </location>
</feature>
<protein>
    <recommendedName>
        <fullName evidence="2">C2 domain-containing protein</fullName>
    </recommendedName>
</protein>
<evidence type="ECO:0000313" key="4">
    <source>
        <dbReference type="Proteomes" id="UP000696280"/>
    </source>
</evidence>
<proteinExistence type="predicted"/>
<feature type="compositionally biased region" description="Basic and acidic residues" evidence="1">
    <location>
        <begin position="370"/>
        <end position="381"/>
    </location>
</feature>
<feature type="domain" description="C2" evidence="2">
    <location>
        <begin position="12"/>
        <end position="131"/>
    </location>
</feature>
<evidence type="ECO:0000259" key="2">
    <source>
        <dbReference type="PROSITE" id="PS50004"/>
    </source>
</evidence>
<feature type="compositionally biased region" description="Polar residues" evidence="1">
    <location>
        <begin position="409"/>
        <end position="453"/>
    </location>
</feature>
<dbReference type="InterPro" id="IPR052981">
    <property type="entry name" value="Ingression_C2_domain"/>
</dbReference>
<dbReference type="PROSITE" id="PS50004">
    <property type="entry name" value="C2"/>
    <property type="match status" value="1"/>
</dbReference>
<dbReference type="Proteomes" id="UP000696280">
    <property type="component" value="Unassembled WGS sequence"/>
</dbReference>
<name>A0A9N9L2R4_9HELO</name>
<feature type="compositionally biased region" description="Polar residues" evidence="1">
    <location>
        <begin position="884"/>
        <end position="893"/>
    </location>
</feature>
<feature type="compositionally biased region" description="Low complexity" evidence="1">
    <location>
        <begin position="247"/>
        <end position="257"/>
    </location>
</feature>
<gene>
    <name evidence="3" type="ORF">HYFRA_00012988</name>
</gene>
<dbReference type="PANTHER" id="PTHR47052:SF3">
    <property type="entry name" value="INGRESSION PROTEIN 1"/>
    <property type="match status" value="1"/>
</dbReference>
<dbReference type="OrthoDB" id="270970at2759"/>
<feature type="compositionally biased region" description="Polar residues" evidence="1">
    <location>
        <begin position="474"/>
        <end position="499"/>
    </location>
</feature>
<dbReference type="Gene3D" id="2.60.40.150">
    <property type="entry name" value="C2 domain"/>
    <property type="match status" value="1"/>
</dbReference>
<dbReference type="CDD" id="cd08681">
    <property type="entry name" value="C2_fungal_Inn1p-like"/>
    <property type="match status" value="1"/>
</dbReference>
<feature type="compositionally biased region" description="Polar residues" evidence="1">
    <location>
        <begin position="661"/>
        <end position="675"/>
    </location>
</feature>
<dbReference type="SUPFAM" id="SSF49562">
    <property type="entry name" value="C2 domain (Calcium/lipid-binding domain, CaLB)"/>
    <property type="match status" value="1"/>
</dbReference>
<feature type="region of interest" description="Disordered" evidence="1">
    <location>
        <begin position="638"/>
        <end position="913"/>
    </location>
</feature>
<dbReference type="InterPro" id="IPR035892">
    <property type="entry name" value="C2_domain_sf"/>
</dbReference>
<dbReference type="InterPro" id="IPR037791">
    <property type="entry name" value="C2_fungal_Inn1"/>
</dbReference>
<evidence type="ECO:0000313" key="3">
    <source>
        <dbReference type="EMBL" id="CAG8959125.1"/>
    </source>
</evidence>
<dbReference type="PANTHER" id="PTHR47052">
    <property type="entry name" value="CONSERVED SERINE PROLINE-RICH PROTEIN (AFU_ORTHOLOGUE AFUA_2G01790)"/>
    <property type="match status" value="1"/>
</dbReference>
<dbReference type="AlphaFoldDB" id="A0A9N9L2R4"/>
<feature type="compositionally biased region" description="Low complexity" evidence="1">
    <location>
        <begin position="894"/>
        <end position="909"/>
    </location>
</feature>
<organism evidence="3 4">
    <name type="scientific">Hymenoscyphus fraxineus</name>
    <dbReference type="NCBI Taxonomy" id="746836"/>
    <lineage>
        <taxon>Eukaryota</taxon>
        <taxon>Fungi</taxon>
        <taxon>Dikarya</taxon>
        <taxon>Ascomycota</taxon>
        <taxon>Pezizomycotina</taxon>
        <taxon>Leotiomycetes</taxon>
        <taxon>Helotiales</taxon>
        <taxon>Helotiaceae</taxon>
        <taxon>Hymenoscyphus</taxon>
    </lineage>
</organism>
<feature type="compositionally biased region" description="Basic and acidic residues" evidence="1">
    <location>
        <begin position="769"/>
        <end position="795"/>
    </location>
</feature>
<dbReference type="SMART" id="SM00239">
    <property type="entry name" value="C2"/>
    <property type="match status" value="1"/>
</dbReference>